<dbReference type="EMBL" id="CP001715">
    <property type="protein sequence ID" value="ACV33779.1"/>
    <property type="molecule type" value="Genomic_DNA"/>
</dbReference>
<keyword evidence="1" id="KW-0472">Membrane</keyword>
<gene>
    <name evidence="2" type="ordered locus">CAP2UW1_0428</name>
</gene>
<keyword evidence="1" id="KW-1133">Transmembrane helix</keyword>
<name>C7RKV7_ACCRE</name>
<dbReference type="eggNOG" id="COG1721">
    <property type="taxonomic scope" value="Bacteria"/>
</dbReference>
<proteinExistence type="predicted"/>
<accession>C7RKV7</accession>
<evidence type="ECO:0000256" key="1">
    <source>
        <dbReference type="SAM" id="Phobius"/>
    </source>
</evidence>
<dbReference type="PANTHER" id="PTHR34351">
    <property type="entry name" value="SLR1927 PROTEIN-RELATED"/>
    <property type="match status" value="1"/>
</dbReference>
<organism evidence="2">
    <name type="scientific">Accumulibacter regalis</name>
    <dbReference type="NCBI Taxonomy" id="522306"/>
    <lineage>
        <taxon>Bacteria</taxon>
        <taxon>Pseudomonadati</taxon>
        <taxon>Pseudomonadota</taxon>
        <taxon>Betaproteobacteria</taxon>
        <taxon>Candidatus Accumulibacter</taxon>
    </lineage>
</organism>
<protein>
    <submittedName>
        <fullName evidence="2">Uncharacterized protein</fullName>
    </submittedName>
</protein>
<dbReference type="PANTHER" id="PTHR34351:SF1">
    <property type="entry name" value="SLR1927 PROTEIN"/>
    <property type="match status" value="1"/>
</dbReference>
<keyword evidence="1" id="KW-0812">Transmembrane</keyword>
<dbReference type="HOGENOM" id="CLU_054568_0_1_4"/>
<feature type="transmembrane region" description="Helical" evidence="1">
    <location>
        <begin position="12"/>
        <end position="34"/>
    </location>
</feature>
<dbReference type="KEGG" id="app:CAP2UW1_0428"/>
<evidence type="ECO:0000313" key="2">
    <source>
        <dbReference type="EMBL" id="ACV33779.1"/>
    </source>
</evidence>
<sequence precursor="true">MIGRYVRVRSLPLLPTTAGTYWLLAVLALLATAINYANNLIFALAFMLLAVWLQAAASCRRNLATVGWQVDLPRPVFAGESLSIVGALTDRRGHRRYGIALSTGKANSLPVGVAADGEATLSLALRTDRRGALTIADLALVSCHPLGLWRARRALPAVEALVYPAPGGASPLPARAMRSAHRQTAADDFQGVRAHVPGDPLRRINWRVFARSGEAVVNAFDGGHGGDALWLEWETCRGDTETRLAQLTRWVLEAERSGREYGLRLFGKVLPPARGHLQREKCLTSLALCEVDSQVGRR</sequence>
<reference evidence="2" key="2">
    <citation type="submission" date="2009-09" db="EMBL/GenBank/DDBJ databases">
        <title>Complete sequence of chromosome of Candidatus Accumulibacter phosphatis clade IIA str. UW-1.</title>
        <authorList>
            <consortium name="US DOE Joint Genome Institute"/>
            <person name="Martin H.G."/>
            <person name="Ivanova N."/>
            <person name="Kunin V."/>
            <person name="Warnecke F."/>
            <person name="Barry K."/>
            <person name="He S."/>
            <person name="Salamov A."/>
            <person name="Szeto E."/>
            <person name="Dalin E."/>
            <person name="Pangilinan J.L."/>
            <person name="Lapidus A."/>
            <person name="Lowry S."/>
            <person name="Kyrpides N.C."/>
            <person name="McMahon K.D."/>
            <person name="Hugenholtz P."/>
        </authorList>
    </citation>
    <scope>NUCLEOTIDE SEQUENCE [LARGE SCALE GENOMIC DNA]</scope>
    <source>
        <strain evidence="2">UW-1</strain>
    </source>
</reference>
<dbReference type="OrthoDB" id="5298497at2"/>
<reference evidence="2" key="1">
    <citation type="submission" date="2009-08" db="EMBL/GenBank/DDBJ databases">
        <authorList>
            <consortium name="US DOE Joint Genome Institute"/>
            <person name="Lucas S."/>
            <person name="Copeland A."/>
            <person name="Lapidus A."/>
            <person name="Glavina del Rio T."/>
            <person name="Dalin E."/>
            <person name="Tice H."/>
            <person name="Bruce D."/>
            <person name="Barry K."/>
            <person name="Pitluck S."/>
            <person name="Lowry S."/>
            <person name="Larimer F."/>
            <person name="Land M."/>
            <person name="Hauser L."/>
            <person name="Kyrpides N."/>
            <person name="Ivanova N."/>
            <person name="McMahon K.D."/>
            <person name="Hugenholtz P."/>
        </authorList>
    </citation>
    <scope>NUCLEOTIDE SEQUENCE</scope>
    <source>
        <strain evidence="2">UW-1</strain>
    </source>
</reference>
<dbReference type="AlphaFoldDB" id="C7RKV7"/>
<dbReference type="STRING" id="522306.CAP2UW1_0428"/>